<dbReference type="OrthoDB" id="392571at2759"/>
<dbReference type="Gene3D" id="3.40.640.10">
    <property type="entry name" value="Type I PLP-dependent aspartate aminotransferase-like (Major domain)"/>
    <property type="match status" value="1"/>
</dbReference>
<dbReference type="SUPFAM" id="SSF53383">
    <property type="entry name" value="PLP-dependent transferases"/>
    <property type="match status" value="1"/>
</dbReference>
<accession>A0A1D2MH68</accession>
<keyword evidence="8" id="KW-1185">Reference proteome</keyword>
<dbReference type="GO" id="GO:0030170">
    <property type="term" value="F:pyridoxal phosphate binding"/>
    <property type="evidence" value="ECO:0007669"/>
    <property type="project" value="InterPro"/>
</dbReference>
<evidence type="ECO:0000256" key="1">
    <source>
        <dbReference type="ARBA" id="ARBA00001933"/>
    </source>
</evidence>
<comment type="caution">
    <text evidence="7">The sequence shown here is derived from an EMBL/GenBank/DDBJ whole genome shotgun (WGS) entry which is preliminary data.</text>
</comment>
<dbReference type="PANTHER" id="PTHR45677">
    <property type="entry name" value="GLUTAMATE DECARBOXYLASE-RELATED"/>
    <property type="match status" value="1"/>
</dbReference>
<gene>
    <name evidence="7" type="ORF">Ocin01_14418</name>
</gene>
<reference evidence="7 8" key="1">
    <citation type="journal article" date="2016" name="Genome Biol. Evol.">
        <title>Gene Family Evolution Reflects Adaptation to Soil Environmental Stressors in the Genome of the Collembolan Orchesella cincta.</title>
        <authorList>
            <person name="Faddeeva-Vakhrusheva A."/>
            <person name="Derks M.F."/>
            <person name="Anvar S.Y."/>
            <person name="Agamennone V."/>
            <person name="Suring W."/>
            <person name="Smit S."/>
            <person name="van Straalen N.M."/>
            <person name="Roelofs D."/>
        </authorList>
    </citation>
    <scope>NUCLEOTIDE SEQUENCE [LARGE SCALE GENOMIC DNA]</scope>
    <source>
        <tissue evidence="7">Mixed pool</tissue>
    </source>
</reference>
<keyword evidence="3" id="KW-0210">Decarboxylase</keyword>
<comment type="similarity">
    <text evidence="2 6">Belongs to the group II decarboxylase family.</text>
</comment>
<dbReference type="Gene3D" id="3.90.1150.170">
    <property type="match status" value="1"/>
</dbReference>
<dbReference type="Proteomes" id="UP000094527">
    <property type="component" value="Unassembled WGS sequence"/>
</dbReference>
<dbReference type="STRING" id="48709.A0A1D2MH68"/>
<dbReference type="GO" id="GO:0005737">
    <property type="term" value="C:cytoplasm"/>
    <property type="evidence" value="ECO:0007669"/>
    <property type="project" value="TreeGrafter"/>
</dbReference>
<protein>
    <submittedName>
        <fullName evidence="7">Glutamate decarboxylase</fullName>
    </submittedName>
</protein>
<proteinExistence type="inferred from homology"/>
<dbReference type="Pfam" id="PF00282">
    <property type="entry name" value="Pyridoxal_deC"/>
    <property type="match status" value="1"/>
</dbReference>
<dbReference type="InterPro" id="IPR015421">
    <property type="entry name" value="PyrdxlP-dep_Trfase_major"/>
</dbReference>
<name>A0A1D2MH68_ORCCI</name>
<dbReference type="OMA" id="GRYITET"/>
<evidence type="ECO:0000256" key="2">
    <source>
        <dbReference type="ARBA" id="ARBA00009533"/>
    </source>
</evidence>
<evidence type="ECO:0000256" key="5">
    <source>
        <dbReference type="ARBA" id="ARBA00023239"/>
    </source>
</evidence>
<dbReference type="GO" id="GO:0009449">
    <property type="term" value="P:gamma-aminobutyric acid biosynthetic process"/>
    <property type="evidence" value="ECO:0007669"/>
    <property type="project" value="TreeGrafter"/>
</dbReference>
<comment type="cofactor">
    <cofactor evidence="1 6">
        <name>pyridoxal 5'-phosphate</name>
        <dbReference type="ChEBI" id="CHEBI:597326"/>
    </cofactor>
</comment>
<sequence>MKLVPWNPSGAKETLEWFQRLILILLDFIEKTNDRNEKILDFHHPSQLMQAMDLSVPDEPQNLDQLLTDCRDTLKYQVKTGHPRFFNQLSCGLDTISLAGEWVTATANTNMFTYEIAPVFILMEAFILRKMREIIGYTDGDSILAPGKS</sequence>
<keyword evidence="4 6" id="KW-0663">Pyridoxal phosphate</keyword>
<dbReference type="AlphaFoldDB" id="A0A1D2MH68"/>
<evidence type="ECO:0000313" key="7">
    <source>
        <dbReference type="EMBL" id="ODM92261.1"/>
    </source>
</evidence>
<dbReference type="EMBL" id="LJIJ01001282">
    <property type="protein sequence ID" value="ODM92261.1"/>
    <property type="molecule type" value="Genomic_DNA"/>
</dbReference>
<evidence type="ECO:0000256" key="3">
    <source>
        <dbReference type="ARBA" id="ARBA00022793"/>
    </source>
</evidence>
<evidence type="ECO:0000256" key="4">
    <source>
        <dbReference type="ARBA" id="ARBA00022898"/>
    </source>
</evidence>
<dbReference type="GO" id="GO:0004351">
    <property type="term" value="F:glutamate decarboxylase activity"/>
    <property type="evidence" value="ECO:0007669"/>
    <property type="project" value="TreeGrafter"/>
</dbReference>
<keyword evidence="5 6" id="KW-0456">Lyase</keyword>
<dbReference type="PANTHER" id="PTHR45677:SF10">
    <property type="entry name" value="GLUTAMATE DECARBOXYLASE"/>
    <property type="match status" value="1"/>
</dbReference>
<organism evidence="7 8">
    <name type="scientific">Orchesella cincta</name>
    <name type="common">Springtail</name>
    <name type="synonym">Podura cincta</name>
    <dbReference type="NCBI Taxonomy" id="48709"/>
    <lineage>
        <taxon>Eukaryota</taxon>
        <taxon>Metazoa</taxon>
        <taxon>Ecdysozoa</taxon>
        <taxon>Arthropoda</taxon>
        <taxon>Hexapoda</taxon>
        <taxon>Collembola</taxon>
        <taxon>Entomobryomorpha</taxon>
        <taxon>Entomobryoidea</taxon>
        <taxon>Orchesellidae</taxon>
        <taxon>Orchesellinae</taxon>
        <taxon>Orchesella</taxon>
    </lineage>
</organism>
<dbReference type="InterPro" id="IPR015424">
    <property type="entry name" value="PyrdxlP-dep_Trfase"/>
</dbReference>
<evidence type="ECO:0000313" key="8">
    <source>
        <dbReference type="Proteomes" id="UP000094527"/>
    </source>
</evidence>
<dbReference type="InterPro" id="IPR002129">
    <property type="entry name" value="PyrdxlP-dep_de-COase"/>
</dbReference>
<evidence type="ECO:0000256" key="6">
    <source>
        <dbReference type="RuleBase" id="RU000382"/>
    </source>
</evidence>